<name>A0ABP3X1V9_9ALTE</name>
<evidence type="ECO:0000256" key="1">
    <source>
        <dbReference type="ARBA" id="ARBA00004651"/>
    </source>
</evidence>
<accession>A0ABP3X1V9</accession>
<protein>
    <submittedName>
        <fullName evidence="10">Cobalamin biosynthesis family protein</fullName>
    </submittedName>
</protein>
<comment type="caution">
    <text evidence="10">The sequence shown here is derived from an EMBL/GenBank/DDBJ whole genome shotgun (WGS) entry which is preliminary data.</text>
</comment>
<keyword evidence="6 9" id="KW-0812">Transmembrane</keyword>
<evidence type="ECO:0000256" key="2">
    <source>
        <dbReference type="ARBA" id="ARBA00004953"/>
    </source>
</evidence>
<feature type="transmembrane region" description="Helical" evidence="9">
    <location>
        <begin position="165"/>
        <end position="186"/>
    </location>
</feature>
<dbReference type="Proteomes" id="UP001500359">
    <property type="component" value="Unassembled WGS sequence"/>
</dbReference>
<feature type="transmembrane region" description="Helical" evidence="9">
    <location>
        <begin position="218"/>
        <end position="238"/>
    </location>
</feature>
<dbReference type="Pfam" id="PF03186">
    <property type="entry name" value="CobD_Cbib"/>
    <property type="match status" value="1"/>
</dbReference>
<dbReference type="InterPro" id="IPR004485">
    <property type="entry name" value="Cobalamin_biosynth_CobD/CbiB"/>
</dbReference>
<dbReference type="EMBL" id="BAAAFD010000013">
    <property type="protein sequence ID" value="GAA0859708.1"/>
    <property type="molecule type" value="Genomic_DNA"/>
</dbReference>
<feature type="transmembrane region" description="Helical" evidence="9">
    <location>
        <begin position="6"/>
        <end position="25"/>
    </location>
</feature>
<reference evidence="11" key="1">
    <citation type="journal article" date="2019" name="Int. J. Syst. Evol. Microbiol.">
        <title>The Global Catalogue of Microorganisms (GCM) 10K type strain sequencing project: providing services to taxonomists for standard genome sequencing and annotation.</title>
        <authorList>
            <consortium name="The Broad Institute Genomics Platform"/>
            <consortium name="The Broad Institute Genome Sequencing Center for Infectious Disease"/>
            <person name="Wu L."/>
            <person name="Ma J."/>
        </authorList>
    </citation>
    <scope>NUCLEOTIDE SEQUENCE [LARGE SCALE GENOMIC DNA]</scope>
    <source>
        <strain evidence="11">JCM 15896</strain>
    </source>
</reference>
<feature type="transmembrane region" description="Helical" evidence="9">
    <location>
        <begin position="94"/>
        <end position="113"/>
    </location>
</feature>
<sequence>MQHVLAIIDAYGLLPLIIVSTMLLVERWMPWPEKYHPLTLFRLIAINLAQKVNPAKPRTDSQRRISGTLAIIVLTLPMLTIIAISLVIAQFPLFFDSFMLLIALQFQPIINHYRRVRSALQKDKKLLARQMLSNIVLRETQSLSPVGIGKAAIESVLLRFFYQQFAIILWYLAGGGLAALTVRLVFELRQCWNTKLNRNSQFGQPANMLSNALYVLPSWLYMLLFSLGYGFVGAFRAYKNRPNHLPSRYLVKLVCAGSLGVQLGGPAIYESVKTRYPKVGASREVRFDDLARAQSAIHQTLLFLLVTLLLTTTLFHQAHFFN</sequence>
<evidence type="ECO:0000256" key="9">
    <source>
        <dbReference type="SAM" id="Phobius"/>
    </source>
</evidence>
<keyword evidence="4" id="KW-1003">Cell membrane</keyword>
<evidence type="ECO:0000313" key="11">
    <source>
        <dbReference type="Proteomes" id="UP001500359"/>
    </source>
</evidence>
<keyword evidence="7 9" id="KW-1133">Transmembrane helix</keyword>
<keyword evidence="5" id="KW-0169">Cobalamin biosynthesis</keyword>
<comment type="subcellular location">
    <subcellularLocation>
        <location evidence="1">Cell membrane</location>
        <topology evidence="1">Multi-pass membrane protein</topology>
    </subcellularLocation>
</comment>
<dbReference type="RefSeq" id="WP_343862198.1">
    <property type="nucleotide sequence ID" value="NZ_BAAAFD010000013.1"/>
</dbReference>
<organism evidence="10 11">
    <name type="scientific">Aliiglaciecola litoralis</name>
    <dbReference type="NCBI Taxonomy" id="582857"/>
    <lineage>
        <taxon>Bacteria</taxon>
        <taxon>Pseudomonadati</taxon>
        <taxon>Pseudomonadota</taxon>
        <taxon>Gammaproteobacteria</taxon>
        <taxon>Alteromonadales</taxon>
        <taxon>Alteromonadaceae</taxon>
        <taxon>Aliiglaciecola</taxon>
    </lineage>
</organism>
<evidence type="ECO:0000256" key="5">
    <source>
        <dbReference type="ARBA" id="ARBA00022573"/>
    </source>
</evidence>
<evidence type="ECO:0000256" key="6">
    <source>
        <dbReference type="ARBA" id="ARBA00022692"/>
    </source>
</evidence>
<feature type="transmembrane region" description="Helical" evidence="9">
    <location>
        <begin position="65"/>
        <end position="88"/>
    </location>
</feature>
<proteinExistence type="inferred from homology"/>
<evidence type="ECO:0000256" key="8">
    <source>
        <dbReference type="ARBA" id="ARBA00023136"/>
    </source>
</evidence>
<keyword evidence="11" id="KW-1185">Reference proteome</keyword>
<comment type="pathway">
    <text evidence="2">Cofactor biosynthesis; adenosylcobalamin biosynthesis.</text>
</comment>
<evidence type="ECO:0000256" key="7">
    <source>
        <dbReference type="ARBA" id="ARBA00022989"/>
    </source>
</evidence>
<keyword evidence="8 9" id="KW-0472">Membrane</keyword>
<gene>
    <name evidence="10" type="ORF">GCM10009114_34210</name>
</gene>
<dbReference type="PANTHER" id="PTHR34308:SF1">
    <property type="entry name" value="COBALAMIN BIOSYNTHESIS PROTEIN CBIB"/>
    <property type="match status" value="1"/>
</dbReference>
<comment type="similarity">
    <text evidence="3">Belongs to the CobD/CbiB family.</text>
</comment>
<evidence type="ECO:0000313" key="10">
    <source>
        <dbReference type="EMBL" id="GAA0859708.1"/>
    </source>
</evidence>
<evidence type="ECO:0000256" key="4">
    <source>
        <dbReference type="ARBA" id="ARBA00022475"/>
    </source>
</evidence>
<feature type="transmembrane region" description="Helical" evidence="9">
    <location>
        <begin position="296"/>
        <end position="315"/>
    </location>
</feature>
<evidence type="ECO:0000256" key="3">
    <source>
        <dbReference type="ARBA" id="ARBA00006263"/>
    </source>
</evidence>
<dbReference type="PANTHER" id="PTHR34308">
    <property type="entry name" value="COBALAMIN BIOSYNTHESIS PROTEIN CBIB"/>
    <property type="match status" value="1"/>
</dbReference>